<accession>A0AAU9UNR3</accession>
<gene>
    <name evidence="1" type="ORF">EEDITHA_LOCUS14364</name>
</gene>
<keyword evidence="2" id="KW-1185">Reference proteome</keyword>
<sequence>MKIEPKLSRVSWFNDIVAESARSYDKYFINMPVIKDVGPGVVIAGSVCRANTLAIKFHELHSAGNITSRQQKTRSISLLCGSHSYFESSDHVRETKVVVLQPAKA</sequence>
<dbReference type="EMBL" id="CAKOGL010000022">
    <property type="protein sequence ID" value="CAH2099375.1"/>
    <property type="molecule type" value="Genomic_DNA"/>
</dbReference>
<evidence type="ECO:0000313" key="1">
    <source>
        <dbReference type="EMBL" id="CAH2099375.1"/>
    </source>
</evidence>
<organism evidence="1 2">
    <name type="scientific">Euphydryas editha</name>
    <name type="common">Edith's checkerspot</name>
    <dbReference type="NCBI Taxonomy" id="104508"/>
    <lineage>
        <taxon>Eukaryota</taxon>
        <taxon>Metazoa</taxon>
        <taxon>Ecdysozoa</taxon>
        <taxon>Arthropoda</taxon>
        <taxon>Hexapoda</taxon>
        <taxon>Insecta</taxon>
        <taxon>Pterygota</taxon>
        <taxon>Neoptera</taxon>
        <taxon>Endopterygota</taxon>
        <taxon>Lepidoptera</taxon>
        <taxon>Glossata</taxon>
        <taxon>Ditrysia</taxon>
        <taxon>Papilionoidea</taxon>
        <taxon>Nymphalidae</taxon>
        <taxon>Nymphalinae</taxon>
        <taxon>Euphydryas</taxon>
    </lineage>
</organism>
<name>A0AAU9UNR3_EUPED</name>
<protein>
    <submittedName>
        <fullName evidence="1">Uncharacterized protein</fullName>
    </submittedName>
</protein>
<dbReference type="Proteomes" id="UP001153954">
    <property type="component" value="Unassembled WGS sequence"/>
</dbReference>
<evidence type="ECO:0000313" key="2">
    <source>
        <dbReference type="Proteomes" id="UP001153954"/>
    </source>
</evidence>
<dbReference type="AlphaFoldDB" id="A0AAU9UNR3"/>
<proteinExistence type="predicted"/>
<comment type="caution">
    <text evidence="1">The sequence shown here is derived from an EMBL/GenBank/DDBJ whole genome shotgun (WGS) entry which is preliminary data.</text>
</comment>
<reference evidence="1" key="1">
    <citation type="submission" date="2022-03" db="EMBL/GenBank/DDBJ databases">
        <authorList>
            <person name="Tunstrom K."/>
        </authorList>
    </citation>
    <scope>NUCLEOTIDE SEQUENCE</scope>
</reference>